<dbReference type="EMBL" id="LANT01000008">
    <property type="protein sequence ID" value="KJV63285.1"/>
    <property type="molecule type" value="Genomic_DNA"/>
</dbReference>
<accession>A0A0F3N5D8</accession>
<proteinExistence type="predicted"/>
<comment type="caution">
    <text evidence="1">The sequence shown here is derived from an EMBL/GenBank/DDBJ whole genome shotgun (WGS) entry which is preliminary data.</text>
</comment>
<reference evidence="1 2" key="1">
    <citation type="submission" date="2015-01" db="EMBL/GenBank/DDBJ databases">
        <title>Genome Sequencing of Rickettsiales.</title>
        <authorList>
            <person name="Daugherty S.C."/>
            <person name="Su Q."/>
            <person name="Abolude K."/>
            <person name="Beier-Sexton M."/>
            <person name="Carlyon J.A."/>
            <person name="Carter R."/>
            <person name="Day N.P."/>
            <person name="Dumler S.J."/>
            <person name="Dyachenko V."/>
            <person name="Godinez A."/>
            <person name="Kurtti T.J."/>
            <person name="Lichay M."/>
            <person name="Mullins K.E."/>
            <person name="Ott S."/>
            <person name="Pappas-Brown V."/>
            <person name="Paris D.H."/>
            <person name="Patel P."/>
            <person name="Richards A.L."/>
            <person name="Sadzewicz L."/>
            <person name="Sears K."/>
            <person name="Seidman D."/>
            <person name="Sengamalay N."/>
            <person name="Stenos J."/>
            <person name="Tallon L.J."/>
            <person name="Vincent G."/>
            <person name="Fraser C.M."/>
            <person name="Munderloh U."/>
            <person name="Dunning-Hotopp J.C."/>
        </authorList>
    </citation>
    <scope>NUCLEOTIDE SEQUENCE [LARGE SCALE GENOMIC DNA]</scope>
    <source>
        <strain evidence="1 2">NCH-1</strain>
    </source>
</reference>
<dbReference type="AlphaFoldDB" id="A0A0F3N5D8"/>
<protein>
    <submittedName>
        <fullName evidence="1">Uncharacterized protein</fullName>
    </submittedName>
</protein>
<organism evidence="1 2">
    <name type="scientific">Anaplasma phagocytophilum str. NCH-1</name>
    <dbReference type="NCBI Taxonomy" id="1359161"/>
    <lineage>
        <taxon>Bacteria</taxon>
        <taxon>Pseudomonadati</taxon>
        <taxon>Pseudomonadota</taxon>
        <taxon>Alphaproteobacteria</taxon>
        <taxon>Rickettsiales</taxon>
        <taxon>Anaplasmataceae</taxon>
        <taxon>Anaplasma</taxon>
        <taxon>phagocytophilum group</taxon>
    </lineage>
</organism>
<gene>
    <name evidence="1" type="ORF">EPHNCH_1071</name>
</gene>
<dbReference type="PATRIC" id="fig|1359161.3.peg.1199"/>
<evidence type="ECO:0000313" key="2">
    <source>
        <dbReference type="Proteomes" id="UP000033754"/>
    </source>
</evidence>
<sequence length="58" mass="6558">MLDPHHQDVVLHKLRIVPGMRIVPGSRLVSMVSVHVEPDATNGWNSLFFSDVHVMIQN</sequence>
<dbReference type="Proteomes" id="UP000033754">
    <property type="component" value="Unassembled WGS sequence"/>
</dbReference>
<name>A0A0F3N5D8_ANAPH</name>
<evidence type="ECO:0000313" key="1">
    <source>
        <dbReference type="EMBL" id="KJV63285.1"/>
    </source>
</evidence>